<keyword evidence="3" id="KW-0378">Hydrolase</keyword>
<dbReference type="AlphaFoldDB" id="A0A1L8QSG4"/>
<comment type="catalytic activity">
    <reaction evidence="5">
        <text>O-phospho-L-tyrosyl-[protein] + H2O = L-tyrosyl-[protein] + phosphate</text>
        <dbReference type="Rhea" id="RHEA:10684"/>
        <dbReference type="Rhea" id="RHEA-COMP:10136"/>
        <dbReference type="Rhea" id="RHEA-COMP:20101"/>
        <dbReference type="ChEBI" id="CHEBI:15377"/>
        <dbReference type="ChEBI" id="CHEBI:43474"/>
        <dbReference type="ChEBI" id="CHEBI:46858"/>
        <dbReference type="ChEBI" id="CHEBI:61978"/>
        <dbReference type="EC" id="3.1.3.48"/>
    </reaction>
</comment>
<proteinExistence type="inferred from homology"/>
<dbReference type="SUPFAM" id="SSF52788">
    <property type="entry name" value="Phosphotyrosine protein phosphatases I"/>
    <property type="match status" value="1"/>
</dbReference>
<evidence type="ECO:0000256" key="6">
    <source>
        <dbReference type="PIRSR" id="PIRSR617867-1"/>
    </source>
</evidence>
<comment type="similarity">
    <text evidence="1">Belongs to the low molecular weight phosphotyrosine protein phosphatase family.</text>
</comment>
<dbReference type="GO" id="GO:0004725">
    <property type="term" value="F:protein tyrosine phosphatase activity"/>
    <property type="evidence" value="ECO:0007669"/>
    <property type="project" value="UniProtKB-EC"/>
</dbReference>
<dbReference type="EC" id="3.1.3.48" evidence="2"/>
<dbReference type="PRINTS" id="PR00719">
    <property type="entry name" value="LMWPTPASE"/>
</dbReference>
<evidence type="ECO:0000259" key="7">
    <source>
        <dbReference type="SMART" id="SM00226"/>
    </source>
</evidence>
<dbReference type="Gene3D" id="3.40.50.2300">
    <property type="match status" value="1"/>
</dbReference>
<sequence length="153" mass="17530">MRVLFVCLGNICRSPMAEGLLRKYAQEQGVKIEVDSAATSRYQIGEAPHPGTQKILKQHQVDVQNMIARQITSEDFLTFDYIIGMDRQNVIDLMKIAPDGTKKKVHLFLSVEEVDSIQDVPDPWYTGDFQKTDQLIQAALPKWLTYWSENESR</sequence>
<dbReference type="InterPro" id="IPR023485">
    <property type="entry name" value="Ptyr_pPase"/>
</dbReference>
<evidence type="ECO:0000256" key="1">
    <source>
        <dbReference type="ARBA" id="ARBA00011063"/>
    </source>
</evidence>
<evidence type="ECO:0000313" key="9">
    <source>
        <dbReference type="Proteomes" id="UP000182149"/>
    </source>
</evidence>
<organism evidence="8 9">
    <name type="scientific">Enterococcus aquimarinus</name>
    <dbReference type="NCBI Taxonomy" id="328396"/>
    <lineage>
        <taxon>Bacteria</taxon>
        <taxon>Bacillati</taxon>
        <taxon>Bacillota</taxon>
        <taxon>Bacilli</taxon>
        <taxon>Lactobacillales</taxon>
        <taxon>Enterococcaceae</taxon>
        <taxon>Enterococcus</taxon>
    </lineage>
</organism>
<dbReference type="STRING" id="328396.RU93_GL002241"/>
<comment type="caution">
    <text evidence="8">The sequence shown here is derived from an EMBL/GenBank/DDBJ whole genome shotgun (WGS) entry which is preliminary data.</text>
</comment>
<dbReference type="OrthoDB" id="9784339at2"/>
<feature type="active site" description="Proton donor" evidence="6">
    <location>
        <position position="122"/>
    </location>
</feature>
<evidence type="ECO:0000256" key="5">
    <source>
        <dbReference type="ARBA" id="ARBA00051722"/>
    </source>
</evidence>
<evidence type="ECO:0000256" key="4">
    <source>
        <dbReference type="ARBA" id="ARBA00022912"/>
    </source>
</evidence>
<feature type="domain" description="Phosphotyrosine protein phosphatase I" evidence="7">
    <location>
        <begin position="1"/>
        <end position="146"/>
    </location>
</feature>
<protein>
    <recommendedName>
        <fullName evidence="2">protein-tyrosine-phosphatase</fullName>
        <ecNumber evidence="2">3.1.3.48</ecNumber>
    </recommendedName>
</protein>
<dbReference type="InterPro" id="IPR017867">
    <property type="entry name" value="Tyr_phospatase_low_mol_wt"/>
</dbReference>
<dbReference type="InterPro" id="IPR036196">
    <property type="entry name" value="Ptyr_pPase_sf"/>
</dbReference>
<evidence type="ECO:0000256" key="2">
    <source>
        <dbReference type="ARBA" id="ARBA00013064"/>
    </source>
</evidence>
<dbReference type="SMART" id="SM00226">
    <property type="entry name" value="LMWPc"/>
    <property type="match status" value="1"/>
</dbReference>
<feature type="active site" description="Nucleophile" evidence="6">
    <location>
        <position position="13"/>
    </location>
</feature>
<dbReference type="Pfam" id="PF01451">
    <property type="entry name" value="LMWPc"/>
    <property type="match status" value="1"/>
</dbReference>
<gene>
    <name evidence="8" type="ORF">RU93_GL002241</name>
</gene>
<keyword evidence="9" id="KW-1185">Reference proteome</keyword>
<evidence type="ECO:0000256" key="3">
    <source>
        <dbReference type="ARBA" id="ARBA00022801"/>
    </source>
</evidence>
<evidence type="ECO:0000313" key="8">
    <source>
        <dbReference type="EMBL" id="OJG10462.1"/>
    </source>
</evidence>
<dbReference type="InterPro" id="IPR050438">
    <property type="entry name" value="LMW_PTPase"/>
</dbReference>
<keyword evidence="4" id="KW-0904">Protein phosphatase</keyword>
<accession>A0A1L8QSG4</accession>
<reference evidence="8 9" key="1">
    <citation type="submission" date="2014-12" db="EMBL/GenBank/DDBJ databases">
        <title>Draft genome sequences of 29 type strains of Enterococci.</title>
        <authorList>
            <person name="Zhong Z."/>
            <person name="Sun Z."/>
            <person name="Liu W."/>
            <person name="Zhang W."/>
            <person name="Zhang H."/>
        </authorList>
    </citation>
    <scope>NUCLEOTIDE SEQUENCE [LARGE SCALE GENOMIC DNA]</scope>
    <source>
        <strain evidence="8 9">DSM 17690</strain>
    </source>
</reference>
<feature type="active site" description="Nucleophile" evidence="6">
    <location>
        <position position="7"/>
    </location>
</feature>
<dbReference type="PANTHER" id="PTHR11717">
    <property type="entry name" value="LOW MOLECULAR WEIGHT PROTEIN TYROSINE PHOSPHATASE"/>
    <property type="match status" value="1"/>
</dbReference>
<dbReference type="CDD" id="cd16343">
    <property type="entry name" value="LMWPTP"/>
    <property type="match status" value="1"/>
</dbReference>
<dbReference type="RefSeq" id="WP_071874936.1">
    <property type="nucleotide sequence ID" value="NZ_JBHSHF010000017.1"/>
</dbReference>
<name>A0A1L8QSG4_9ENTE</name>
<dbReference type="EMBL" id="JXKD01000008">
    <property type="protein sequence ID" value="OJG10462.1"/>
    <property type="molecule type" value="Genomic_DNA"/>
</dbReference>
<dbReference type="Proteomes" id="UP000182149">
    <property type="component" value="Unassembled WGS sequence"/>
</dbReference>
<dbReference type="PANTHER" id="PTHR11717:SF7">
    <property type="entry name" value="LOW MOLECULAR WEIGHT PHOSPHOTYROSINE PROTEIN PHOSPHATASE"/>
    <property type="match status" value="1"/>
</dbReference>